<keyword evidence="5 7" id="KW-1133">Transmembrane helix</keyword>
<evidence type="ECO:0000259" key="8">
    <source>
        <dbReference type="Pfam" id="PF01545"/>
    </source>
</evidence>
<accession>A0A443S5D6</accession>
<sequence>MGQTKENYRNLRRIEIMLLLTTIFFLVEMIVGYATRAIVLISDSFHMLSDVVALIVAYTCIRLSEKKWSQSTFGWSRAEILGSLINAVFLCALCFSVFIESIKRFYDPEEVKNPKLVLYVGVGGLVVNLIGLFMFSDCHTMRKKGQSADNEDSASQMNIRAVFIHLLADAIGSIIVIISSCIQIYTTWKYKIYVDPALSILS</sequence>
<dbReference type="STRING" id="299467.A0A443S5D6"/>
<dbReference type="AlphaFoldDB" id="A0A443S5D6"/>
<dbReference type="SUPFAM" id="SSF161111">
    <property type="entry name" value="Cation efflux protein transmembrane domain-like"/>
    <property type="match status" value="1"/>
</dbReference>
<feature type="transmembrane region" description="Helical" evidence="7">
    <location>
        <begin position="162"/>
        <end position="185"/>
    </location>
</feature>
<comment type="caution">
    <text evidence="9">The sequence shown here is derived from an EMBL/GenBank/DDBJ whole genome shotgun (WGS) entry which is preliminary data.</text>
</comment>
<gene>
    <name evidence="9" type="ORF">B4U80_07300</name>
</gene>
<feature type="transmembrane region" description="Helical" evidence="7">
    <location>
        <begin position="116"/>
        <end position="135"/>
    </location>
</feature>
<name>A0A443S5D6_9ACAR</name>
<comment type="similarity">
    <text evidence="2">Belongs to the cation diffusion facilitator (CDF) transporter (TC 2.A.4) family. SLC30A subfamily.</text>
</comment>
<dbReference type="EMBL" id="NCKV01008043">
    <property type="protein sequence ID" value="RWS22739.1"/>
    <property type="molecule type" value="Genomic_DNA"/>
</dbReference>
<evidence type="ECO:0000256" key="7">
    <source>
        <dbReference type="SAM" id="Phobius"/>
    </source>
</evidence>
<organism evidence="9 10">
    <name type="scientific">Leptotrombidium deliense</name>
    <dbReference type="NCBI Taxonomy" id="299467"/>
    <lineage>
        <taxon>Eukaryota</taxon>
        <taxon>Metazoa</taxon>
        <taxon>Ecdysozoa</taxon>
        <taxon>Arthropoda</taxon>
        <taxon>Chelicerata</taxon>
        <taxon>Arachnida</taxon>
        <taxon>Acari</taxon>
        <taxon>Acariformes</taxon>
        <taxon>Trombidiformes</taxon>
        <taxon>Prostigmata</taxon>
        <taxon>Anystina</taxon>
        <taxon>Parasitengona</taxon>
        <taxon>Trombiculoidea</taxon>
        <taxon>Trombiculidae</taxon>
        <taxon>Leptotrombidium</taxon>
    </lineage>
</organism>
<evidence type="ECO:0000256" key="1">
    <source>
        <dbReference type="ARBA" id="ARBA00004141"/>
    </source>
</evidence>
<dbReference type="GO" id="GO:0016020">
    <property type="term" value="C:membrane"/>
    <property type="evidence" value="ECO:0007669"/>
    <property type="project" value="UniProtKB-SubCell"/>
</dbReference>
<dbReference type="NCBIfam" id="TIGR01297">
    <property type="entry name" value="CDF"/>
    <property type="match status" value="1"/>
</dbReference>
<proteinExistence type="inferred from homology"/>
<reference evidence="9 10" key="1">
    <citation type="journal article" date="2018" name="Gigascience">
        <title>Genomes of trombidid mites reveal novel predicted allergens and laterally-transferred genes associated with secondary metabolism.</title>
        <authorList>
            <person name="Dong X."/>
            <person name="Chaisiri K."/>
            <person name="Xia D."/>
            <person name="Armstrong S.D."/>
            <person name="Fang Y."/>
            <person name="Donnelly M.J."/>
            <person name="Kadowaki T."/>
            <person name="McGarry J.W."/>
            <person name="Darby A.C."/>
            <person name="Makepeace B.L."/>
        </authorList>
    </citation>
    <scope>NUCLEOTIDE SEQUENCE [LARGE SCALE GENOMIC DNA]</scope>
    <source>
        <strain evidence="9">UoL-UT</strain>
    </source>
</reference>
<evidence type="ECO:0000256" key="4">
    <source>
        <dbReference type="ARBA" id="ARBA00022833"/>
    </source>
</evidence>
<dbReference type="GO" id="GO:0006882">
    <property type="term" value="P:intracellular zinc ion homeostasis"/>
    <property type="evidence" value="ECO:0007669"/>
    <property type="project" value="TreeGrafter"/>
</dbReference>
<comment type="subcellular location">
    <subcellularLocation>
        <location evidence="1">Membrane</location>
        <topology evidence="1">Multi-pass membrane protein</topology>
    </subcellularLocation>
</comment>
<evidence type="ECO:0000256" key="6">
    <source>
        <dbReference type="ARBA" id="ARBA00023136"/>
    </source>
</evidence>
<evidence type="ECO:0000256" key="5">
    <source>
        <dbReference type="ARBA" id="ARBA00022989"/>
    </source>
</evidence>
<feature type="transmembrane region" description="Helical" evidence="7">
    <location>
        <begin position="16"/>
        <end position="39"/>
    </location>
</feature>
<dbReference type="InterPro" id="IPR027469">
    <property type="entry name" value="Cation_efflux_TMD_sf"/>
</dbReference>
<dbReference type="Proteomes" id="UP000288716">
    <property type="component" value="Unassembled WGS sequence"/>
</dbReference>
<feature type="non-terminal residue" evidence="9">
    <location>
        <position position="202"/>
    </location>
</feature>
<evidence type="ECO:0000313" key="10">
    <source>
        <dbReference type="Proteomes" id="UP000288716"/>
    </source>
</evidence>
<dbReference type="VEuPathDB" id="VectorBase:LDEU009301"/>
<feature type="transmembrane region" description="Helical" evidence="7">
    <location>
        <begin position="45"/>
        <end position="63"/>
    </location>
</feature>
<keyword evidence="6 7" id="KW-0472">Membrane</keyword>
<dbReference type="Pfam" id="PF01545">
    <property type="entry name" value="Cation_efflux"/>
    <property type="match status" value="1"/>
</dbReference>
<dbReference type="PANTHER" id="PTHR45820">
    <property type="entry name" value="FI23527P1"/>
    <property type="match status" value="1"/>
</dbReference>
<evidence type="ECO:0000313" key="9">
    <source>
        <dbReference type="EMBL" id="RWS22739.1"/>
    </source>
</evidence>
<dbReference type="InterPro" id="IPR058533">
    <property type="entry name" value="Cation_efflux_TM"/>
</dbReference>
<keyword evidence="3 7" id="KW-0812">Transmembrane</keyword>
<dbReference type="GO" id="GO:0005385">
    <property type="term" value="F:zinc ion transmembrane transporter activity"/>
    <property type="evidence" value="ECO:0007669"/>
    <property type="project" value="TreeGrafter"/>
</dbReference>
<feature type="domain" description="Cation efflux protein transmembrane" evidence="8">
    <location>
        <begin position="16"/>
        <end position="201"/>
    </location>
</feature>
<dbReference type="Gene3D" id="1.20.1510.10">
    <property type="entry name" value="Cation efflux protein transmembrane domain"/>
    <property type="match status" value="1"/>
</dbReference>
<dbReference type="InterPro" id="IPR002524">
    <property type="entry name" value="Cation_efflux"/>
</dbReference>
<dbReference type="GO" id="GO:0010312">
    <property type="term" value="P:detoxification of zinc ion"/>
    <property type="evidence" value="ECO:0007669"/>
    <property type="project" value="TreeGrafter"/>
</dbReference>
<dbReference type="OrthoDB" id="29444at2759"/>
<keyword evidence="4" id="KW-0862">Zinc</keyword>
<dbReference type="PANTHER" id="PTHR45820:SF4">
    <property type="entry name" value="ZINC TRANSPORTER 63C, ISOFORM F"/>
    <property type="match status" value="1"/>
</dbReference>
<protein>
    <submittedName>
        <fullName evidence="9">Zinc/cadmium resistance protein-like protein</fullName>
    </submittedName>
</protein>
<feature type="transmembrane region" description="Helical" evidence="7">
    <location>
        <begin position="84"/>
        <end position="104"/>
    </location>
</feature>
<keyword evidence="10" id="KW-1185">Reference proteome</keyword>
<evidence type="ECO:0000256" key="3">
    <source>
        <dbReference type="ARBA" id="ARBA00022692"/>
    </source>
</evidence>
<evidence type="ECO:0000256" key="2">
    <source>
        <dbReference type="ARBA" id="ARBA00008873"/>
    </source>
</evidence>